<sequence>MLQNVSKPSFLRDHIKFTLLNMEAEVLSHYKEAVDNFDGDLWKRAIDEEMNSLQENTTWRLVKLFP</sequence>
<dbReference type="Proteomes" id="UP000233837">
    <property type="component" value="Unassembled WGS sequence"/>
</dbReference>
<reference evidence="1 2" key="2">
    <citation type="journal article" date="2017" name="Nature">
        <title>The Apostasia genome and the evolution of orchids.</title>
        <authorList>
            <person name="Zhang G.Q."/>
            <person name="Liu K.W."/>
            <person name="Li Z."/>
            <person name="Lohaus R."/>
            <person name="Hsiao Y.Y."/>
            <person name="Niu S.C."/>
            <person name="Wang J.Y."/>
            <person name="Lin Y.C."/>
            <person name="Xu Q."/>
            <person name="Chen L.J."/>
            <person name="Yoshida K."/>
            <person name="Fujiwara S."/>
            <person name="Wang Z.W."/>
            <person name="Zhang Y.Q."/>
            <person name="Mitsuda N."/>
            <person name="Wang M."/>
            <person name="Liu G.H."/>
            <person name="Pecoraro L."/>
            <person name="Huang H.X."/>
            <person name="Xiao X.J."/>
            <person name="Lin M."/>
            <person name="Wu X.Y."/>
            <person name="Wu W.L."/>
            <person name="Chen Y.Y."/>
            <person name="Chang S.B."/>
            <person name="Sakamoto S."/>
            <person name="Ohme-Takagi M."/>
            <person name="Yagi M."/>
            <person name="Zeng S.J."/>
            <person name="Shen C.Y."/>
            <person name="Yeh C.M."/>
            <person name="Luo Y.B."/>
            <person name="Tsai W.C."/>
            <person name="Van de Peer Y."/>
            <person name="Liu Z.J."/>
        </authorList>
    </citation>
    <scope>NUCLEOTIDE SEQUENCE [LARGE SCALE GENOMIC DNA]</scope>
    <source>
        <tissue evidence="1">The whole plant</tissue>
    </source>
</reference>
<dbReference type="AlphaFoldDB" id="A0A2I0WGU6"/>
<dbReference type="EMBL" id="KZ502668">
    <property type="protein sequence ID" value="PKU74868.1"/>
    <property type="molecule type" value="Genomic_DNA"/>
</dbReference>
<keyword evidence="2" id="KW-1185">Reference proteome</keyword>
<evidence type="ECO:0000313" key="2">
    <source>
        <dbReference type="Proteomes" id="UP000233837"/>
    </source>
</evidence>
<reference evidence="1 2" key="1">
    <citation type="journal article" date="2016" name="Sci. Rep.">
        <title>The Dendrobium catenatum Lindl. genome sequence provides insights into polysaccharide synthase, floral development and adaptive evolution.</title>
        <authorList>
            <person name="Zhang G.Q."/>
            <person name="Xu Q."/>
            <person name="Bian C."/>
            <person name="Tsai W.C."/>
            <person name="Yeh C.M."/>
            <person name="Liu K.W."/>
            <person name="Yoshida K."/>
            <person name="Zhang L.S."/>
            <person name="Chang S.B."/>
            <person name="Chen F."/>
            <person name="Shi Y."/>
            <person name="Su Y.Y."/>
            <person name="Zhang Y.Q."/>
            <person name="Chen L.J."/>
            <person name="Yin Y."/>
            <person name="Lin M."/>
            <person name="Huang H."/>
            <person name="Deng H."/>
            <person name="Wang Z.W."/>
            <person name="Zhu S.L."/>
            <person name="Zhao X."/>
            <person name="Deng C."/>
            <person name="Niu S.C."/>
            <person name="Huang J."/>
            <person name="Wang M."/>
            <person name="Liu G.H."/>
            <person name="Yang H.J."/>
            <person name="Xiao X.J."/>
            <person name="Hsiao Y.Y."/>
            <person name="Wu W.L."/>
            <person name="Chen Y.Y."/>
            <person name="Mitsuda N."/>
            <person name="Ohme-Takagi M."/>
            <person name="Luo Y.B."/>
            <person name="Van de Peer Y."/>
            <person name="Liu Z.J."/>
        </authorList>
    </citation>
    <scope>NUCLEOTIDE SEQUENCE [LARGE SCALE GENOMIC DNA]</scope>
    <source>
        <tissue evidence="1">The whole plant</tissue>
    </source>
</reference>
<gene>
    <name evidence="1" type="ORF">MA16_Dca005059</name>
</gene>
<proteinExistence type="predicted"/>
<protein>
    <submittedName>
        <fullName evidence="1">Uncharacterized protein</fullName>
    </submittedName>
</protein>
<accession>A0A2I0WGU6</accession>
<name>A0A2I0WGU6_9ASPA</name>
<evidence type="ECO:0000313" key="1">
    <source>
        <dbReference type="EMBL" id="PKU74868.1"/>
    </source>
</evidence>
<organism evidence="1 2">
    <name type="scientific">Dendrobium catenatum</name>
    <dbReference type="NCBI Taxonomy" id="906689"/>
    <lineage>
        <taxon>Eukaryota</taxon>
        <taxon>Viridiplantae</taxon>
        <taxon>Streptophyta</taxon>
        <taxon>Embryophyta</taxon>
        <taxon>Tracheophyta</taxon>
        <taxon>Spermatophyta</taxon>
        <taxon>Magnoliopsida</taxon>
        <taxon>Liliopsida</taxon>
        <taxon>Asparagales</taxon>
        <taxon>Orchidaceae</taxon>
        <taxon>Epidendroideae</taxon>
        <taxon>Malaxideae</taxon>
        <taxon>Dendrobiinae</taxon>
        <taxon>Dendrobium</taxon>
    </lineage>
</organism>